<dbReference type="CDD" id="cd00338">
    <property type="entry name" value="Ser_Recombinase"/>
    <property type="match status" value="1"/>
</dbReference>
<reference evidence="4" key="1">
    <citation type="submission" date="2022-07" db="EMBL/GenBank/DDBJ databases">
        <authorList>
            <person name="Li W.-J."/>
            <person name="Deng Q.-Q."/>
        </authorList>
    </citation>
    <scope>NUCLEOTIDE SEQUENCE</scope>
    <source>
        <strain evidence="4">SYSU M60031</strain>
    </source>
</reference>
<dbReference type="AlphaFoldDB" id="A0AA42BV86"/>
<feature type="domain" description="Recombinase" evidence="3">
    <location>
        <begin position="165"/>
        <end position="276"/>
    </location>
</feature>
<dbReference type="Pfam" id="PF00239">
    <property type="entry name" value="Resolvase"/>
    <property type="match status" value="1"/>
</dbReference>
<dbReference type="InterPro" id="IPR036162">
    <property type="entry name" value="Resolvase-like_N_sf"/>
</dbReference>
<evidence type="ECO:0000313" key="5">
    <source>
        <dbReference type="Proteomes" id="UP001156102"/>
    </source>
</evidence>
<dbReference type="EMBL" id="JANCLT010000027">
    <property type="protein sequence ID" value="MCP8971368.1"/>
    <property type="molecule type" value="Genomic_DNA"/>
</dbReference>
<protein>
    <submittedName>
        <fullName evidence="4">Recombinase family protein</fullName>
    </submittedName>
</protein>
<dbReference type="InterPro" id="IPR011109">
    <property type="entry name" value="DNA_bind_recombinase_dom"/>
</dbReference>
<dbReference type="PANTHER" id="PTHR30461:SF2">
    <property type="entry name" value="SERINE RECOMBINASE PINE-RELATED"/>
    <property type="match status" value="1"/>
</dbReference>
<accession>A0AA42BV86</accession>
<gene>
    <name evidence="4" type="ORF">NK662_22900</name>
</gene>
<dbReference type="RefSeq" id="WP_254761296.1">
    <property type="nucleotide sequence ID" value="NZ_JANCLT010000027.1"/>
</dbReference>
<dbReference type="PROSITE" id="PS51737">
    <property type="entry name" value="RECOMBINASE_DNA_BIND"/>
    <property type="match status" value="1"/>
</dbReference>
<evidence type="ECO:0000256" key="1">
    <source>
        <dbReference type="ARBA" id="ARBA00023125"/>
    </source>
</evidence>
<dbReference type="PANTHER" id="PTHR30461">
    <property type="entry name" value="DNA-INVERTASE FROM LAMBDOID PROPHAGE"/>
    <property type="match status" value="1"/>
</dbReference>
<organism evidence="4 5">
    <name type="scientific">Ectobacillus ponti</name>
    <dbReference type="NCBI Taxonomy" id="2961894"/>
    <lineage>
        <taxon>Bacteria</taxon>
        <taxon>Bacillati</taxon>
        <taxon>Bacillota</taxon>
        <taxon>Bacilli</taxon>
        <taxon>Bacillales</taxon>
        <taxon>Bacillaceae</taxon>
        <taxon>Ectobacillus</taxon>
    </lineage>
</organism>
<dbReference type="GO" id="GO:0003677">
    <property type="term" value="F:DNA binding"/>
    <property type="evidence" value="ECO:0007669"/>
    <property type="project" value="UniProtKB-KW"/>
</dbReference>
<keyword evidence="2" id="KW-0233">DNA recombination</keyword>
<keyword evidence="1" id="KW-0238">DNA-binding</keyword>
<dbReference type="Proteomes" id="UP001156102">
    <property type="component" value="Unassembled WGS sequence"/>
</dbReference>
<evidence type="ECO:0000256" key="2">
    <source>
        <dbReference type="ARBA" id="ARBA00023172"/>
    </source>
</evidence>
<evidence type="ECO:0000259" key="3">
    <source>
        <dbReference type="PROSITE" id="PS51737"/>
    </source>
</evidence>
<evidence type="ECO:0000313" key="4">
    <source>
        <dbReference type="EMBL" id="MCP8971368.1"/>
    </source>
</evidence>
<dbReference type="Pfam" id="PF07508">
    <property type="entry name" value="Recombinase"/>
    <property type="match status" value="1"/>
</dbReference>
<dbReference type="SUPFAM" id="SSF53041">
    <property type="entry name" value="Resolvase-like"/>
    <property type="match status" value="1"/>
</dbReference>
<keyword evidence="5" id="KW-1185">Reference proteome</keyword>
<dbReference type="InterPro" id="IPR038109">
    <property type="entry name" value="DNA_bind_recomb_sf"/>
</dbReference>
<proteinExistence type="predicted"/>
<dbReference type="SMART" id="SM00857">
    <property type="entry name" value="Resolvase"/>
    <property type="match status" value="1"/>
</dbReference>
<sequence>MNTAFGYIRRSSYKQLENNSVELQKARIKEFAERKGLIVPDEFIFIEDATSAFSKRASQRKELMRLKHRMLESNIPHVIFSEISRMDRTAYTFVQDFYLPLSKHMPDLAVYTTDADHPWDPSDPKVQLALLLFRQESEIKSERALGCLMSDLENETVKRPGSAIPYGYDQKNKQLVPNCAADVVTFIFFLHSWGISINKIASTLNEAAIPSPNGGTWRTSTIENILKNPAYTGQIVWEVRKGKKKDTYTFDHSHEALVDRFLLHLIDTNLKLQKEYGRLETPFLFLNKLVCQQCHSALETQNGSTKRNGKKYVYQDYVCKGCGYKLEMNEVHSSLLPRVLRHVQDMTVSEQVKERTVQYLATVEQALEEAISNCESDLDKLDRKGCIAREQNDREFAFLVMDEQKRVLHLKSSYEHSQDVLADLHEAIQSDMFFTRFDHLLESQLDNAETRLIVLYFVDEIQVAPQRPAQIIFQENPLQHLVASPNG</sequence>
<name>A0AA42BV86_9BACI</name>
<dbReference type="Gene3D" id="3.40.50.1390">
    <property type="entry name" value="Resolvase, N-terminal catalytic domain"/>
    <property type="match status" value="1"/>
</dbReference>
<dbReference type="InterPro" id="IPR006119">
    <property type="entry name" value="Resolv_N"/>
</dbReference>
<dbReference type="Gene3D" id="3.90.1750.20">
    <property type="entry name" value="Putative Large Serine Recombinase, Chain B, Domain 2"/>
    <property type="match status" value="1"/>
</dbReference>
<dbReference type="InterPro" id="IPR050639">
    <property type="entry name" value="SSR_resolvase"/>
</dbReference>
<comment type="caution">
    <text evidence="4">The sequence shown here is derived from an EMBL/GenBank/DDBJ whole genome shotgun (WGS) entry which is preliminary data.</text>
</comment>
<dbReference type="GO" id="GO:0000150">
    <property type="term" value="F:DNA strand exchange activity"/>
    <property type="evidence" value="ECO:0007669"/>
    <property type="project" value="InterPro"/>
</dbReference>